<reference evidence="7" key="1">
    <citation type="submission" date="2019-10" db="EMBL/GenBank/DDBJ databases">
        <authorList>
            <consortium name="DOE Joint Genome Institute"/>
            <person name="Kuo A."/>
            <person name="Miyauchi S."/>
            <person name="Kiss E."/>
            <person name="Drula E."/>
            <person name="Kohler A."/>
            <person name="Sanchez-Garcia M."/>
            <person name="Andreopoulos B."/>
            <person name="Barry K.W."/>
            <person name="Bonito G."/>
            <person name="Buee M."/>
            <person name="Carver A."/>
            <person name="Chen C."/>
            <person name="Cichocki N."/>
            <person name="Clum A."/>
            <person name="Culley D."/>
            <person name="Crous P.W."/>
            <person name="Fauchery L."/>
            <person name="Girlanda M."/>
            <person name="Hayes R."/>
            <person name="Keri Z."/>
            <person name="LaButti K."/>
            <person name="Lipzen A."/>
            <person name="Lombard V."/>
            <person name="Magnuson J."/>
            <person name="Maillard F."/>
            <person name="Morin E."/>
            <person name="Murat C."/>
            <person name="Nolan M."/>
            <person name="Ohm R."/>
            <person name="Pangilinan J."/>
            <person name="Pereira M."/>
            <person name="Perotto S."/>
            <person name="Peter M."/>
            <person name="Riley R."/>
            <person name="Sitrit Y."/>
            <person name="Stielow B."/>
            <person name="Szollosi G."/>
            <person name="Zifcakova L."/>
            <person name="Stursova M."/>
            <person name="Spatafora J.W."/>
            <person name="Tedersoo L."/>
            <person name="Vaario L.-M."/>
            <person name="Yamada A."/>
            <person name="Yan M."/>
            <person name="Wang P."/>
            <person name="Xu J."/>
            <person name="Bruns T."/>
            <person name="Baldrian P."/>
            <person name="Vilgalys R."/>
            <person name="Henrissat B."/>
            <person name="Grigoriev I.V."/>
            <person name="Hibbett D."/>
            <person name="Nagy L.G."/>
            <person name="Martin F.M."/>
        </authorList>
    </citation>
    <scope>NUCLEOTIDE SEQUENCE</scope>
    <source>
        <strain evidence="7">Prilba</strain>
    </source>
</reference>
<sequence>MSDDDDIPTTRGEKHRRKKKHPSSSFNPPSSSGPRLGLSTDTYVERSQKSSRQKQGTSRSFTDVSTTVARPILRGKKEVSRDGKLSSAKASSVVAASDDEVGPQPSYTGPIASMEFNRMRRELELLKKQSTAHTKTIEKQANTILSLQNELRSMHQTHKEQASQIDVLEMKTRQVDELTSNIEGTLQCQICIETITKPFALSPCGHVLCQGCLQDWFRNAPVLQDEMNIDEPLSLILRKKTCPFCRAVIRSRPLPLFVLKSLLSVLAKSKSRSTAGLARPSPPPDLDDPWAEIFPPLRSGSESDVEDEEEDYSEDDYWAPFDDMYNDDDDDEGLQEYDDTSNDEYEGEWVAPKWEPPIHRVPTPLDPEPGTDVLLRRGATYSMIEAYDVQYMHQDGLTALVDDMCLYLGWNIELTDEDEDGEGFIAWCLDDMETHPYRWSFEEHGHIRRLVRRDALEEYESTDSEKYIDEEEDGDFGDE</sequence>
<dbReference type="InterPro" id="IPR001841">
    <property type="entry name" value="Znf_RING"/>
</dbReference>
<gene>
    <name evidence="7" type="ORF">DFH94DRAFT_684055</name>
</gene>
<evidence type="ECO:0000259" key="6">
    <source>
        <dbReference type="PROSITE" id="PS50089"/>
    </source>
</evidence>
<feature type="region of interest" description="Disordered" evidence="5">
    <location>
        <begin position="273"/>
        <end position="320"/>
    </location>
</feature>
<comment type="caution">
    <text evidence="7">The sequence shown here is derived from an EMBL/GenBank/DDBJ whole genome shotgun (WGS) entry which is preliminary data.</text>
</comment>
<dbReference type="Pfam" id="PF26609">
    <property type="entry name" value="DUF8191"/>
    <property type="match status" value="1"/>
</dbReference>
<protein>
    <recommendedName>
        <fullName evidence="6">RING-type domain-containing protein</fullName>
    </recommendedName>
</protein>
<proteinExistence type="predicted"/>
<feature type="compositionally biased region" description="Basic residues" evidence="5">
    <location>
        <begin position="13"/>
        <end position="22"/>
    </location>
</feature>
<feature type="region of interest" description="Disordered" evidence="5">
    <location>
        <begin position="1"/>
        <end position="111"/>
    </location>
</feature>
<dbReference type="Gene3D" id="3.30.40.10">
    <property type="entry name" value="Zinc/RING finger domain, C3HC4 (zinc finger)"/>
    <property type="match status" value="1"/>
</dbReference>
<evidence type="ECO:0000313" key="7">
    <source>
        <dbReference type="EMBL" id="KAF8475392.1"/>
    </source>
</evidence>
<dbReference type="InterPro" id="IPR017907">
    <property type="entry name" value="Znf_RING_CS"/>
</dbReference>
<keyword evidence="2 4" id="KW-0863">Zinc-finger</keyword>
<dbReference type="SUPFAM" id="SSF57850">
    <property type="entry name" value="RING/U-box"/>
    <property type="match status" value="1"/>
</dbReference>
<dbReference type="AlphaFoldDB" id="A0A9P5MRP4"/>
<keyword evidence="1" id="KW-0479">Metal-binding</keyword>
<dbReference type="InterPro" id="IPR013083">
    <property type="entry name" value="Znf_RING/FYVE/PHD"/>
</dbReference>
<dbReference type="OrthoDB" id="6105938at2759"/>
<keyword evidence="8" id="KW-1185">Reference proteome</keyword>
<feature type="compositionally biased region" description="Acidic residues" evidence="5">
    <location>
        <begin position="303"/>
        <end position="317"/>
    </location>
</feature>
<dbReference type="EMBL" id="WHVB01000016">
    <property type="protein sequence ID" value="KAF8475392.1"/>
    <property type="molecule type" value="Genomic_DNA"/>
</dbReference>
<dbReference type="InterPro" id="IPR047126">
    <property type="entry name" value="RNF141-like"/>
</dbReference>
<feature type="compositionally biased region" description="Low complexity" evidence="5">
    <location>
        <begin position="86"/>
        <end position="96"/>
    </location>
</feature>
<feature type="compositionally biased region" description="Low complexity" evidence="5">
    <location>
        <begin position="23"/>
        <end position="39"/>
    </location>
</feature>
<dbReference type="PANTHER" id="PTHR12109">
    <property type="entry name" value="RING FINGER PROTEIN 141-RELATED"/>
    <property type="match status" value="1"/>
</dbReference>
<dbReference type="Proteomes" id="UP000759537">
    <property type="component" value="Unassembled WGS sequence"/>
</dbReference>
<feature type="compositionally biased region" description="Polar residues" evidence="5">
    <location>
        <begin position="53"/>
        <end position="68"/>
    </location>
</feature>
<evidence type="ECO:0000313" key="8">
    <source>
        <dbReference type="Proteomes" id="UP000759537"/>
    </source>
</evidence>
<dbReference type="InterPro" id="IPR058504">
    <property type="entry name" value="DUF8191"/>
</dbReference>
<evidence type="ECO:0000256" key="1">
    <source>
        <dbReference type="ARBA" id="ARBA00022723"/>
    </source>
</evidence>
<dbReference type="InterPro" id="IPR027370">
    <property type="entry name" value="Znf-RING_euk"/>
</dbReference>
<dbReference type="GO" id="GO:0008270">
    <property type="term" value="F:zinc ion binding"/>
    <property type="evidence" value="ECO:0007669"/>
    <property type="project" value="UniProtKB-KW"/>
</dbReference>
<evidence type="ECO:0000256" key="5">
    <source>
        <dbReference type="SAM" id="MobiDB-lite"/>
    </source>
</evidence>
<feature type="compositionally biased region" description="Basic and acidic residues" evidence="5">
    <location>
        <begin position="75"/>
        <end position="84"/>
    </location>
</feature>
<dbReference type="PROSITE" id="PS50089">
    <property type="entry name" value="ZF_RING_2"/>
    <property type="match status" value="1"/>
</dbReference>
<evidence type="ECO:0000256" key="3">
    <source>
        <dbReference type="ARBA" id="ARBA00022833"/>
    </source>
</evidence>
<feature type="region of interest" description="Disordered" evidence="5">
    <location>
        <begin position="460"/>
        <end position="479"/>
    </location>
</feature>
<feature type="domain" description="RING-type" evidence="6">
    <location>
        <begin position="188"/>
        <end position="246"/>
    </location>
</feature>
<accession>A0A9P5MRP4</accession>
<organism evidence="7 8">
    <name type="scientific">Russula ochroleuca</name>
    <dbReference type="NCBI Taxonomy" id="152965"/>
    <lineage>
        <taxon>Eukaryota</taxon>
        <taxon>Fungi</taxon>
        <taxon>Dikarya</taxon>
        <taxon>Basidiomycota</taxon>
        <taxon>Agaricomycotina</taxon>
        <taxon>Agaricomycetes</taxon>
        <taxon>Russulales</taxon>
        <taxon>Russulaceae</taxon>
        <taxon>Russula</taxon>
    </lineage>
</organism>
<name>A0A9P5MRP4_9AGAM</name>
<keyword evidence="3" id="KW-0862">Zinc</keyword>
<dbReference type="Pfam" id="PF13445">
    <property type="entry name" value="zf-RING_UBOX"/>
    <property type="match status" value="1"/>
</dbReference>
<dbReference type="SMART" id="SM00184">
    <property type="entry name" value="RING"/>
    <property type="match status" value="1"/>
</dbReference>
<evidence type="ECO:0000256" key="2">
    <source>
        <dbReference type="ARBA" id="ARBA00022771"/>
    </source>
</evidence>
<reference evidence="7" key="2">
    <citation type="journal article" date="2020" name="Nat. Commun.">
        <title>Large-scale genome sequencing of mycorrhizal fungi provides insights into the early evolution of symbiotic traits.</title>
        <authorList>
            <person name="Miyauchi S."/>
            <person name="Kiss E."/>
            <person name="Kuo A."/>
            <person name="Drula E."/>
            <person name="Kohler A."/>
            <person name="Sanchez-Garcia M."/>
            <person name="Morin E."/>
            <person name="Andreopoulos B."/>
            <person name="Barry K.W."/>
            <person name="Bonito G."/>
            <person name="Buee M."/>
            <person name="Carver A."/>
            <person name="Chen C."/>
            <person name="Cichocki N."/>
            <person name="Clum A."/>
            <person name="Culley D."/>
            <person name="Crous P.W."/>
            <person name="Fauchery L."/>
            <person name="Girlanda M."/>
            <person name="Hayes R.D."/>
            <person name="Keri Z."/>
            <person name="LaButti K."/>
            <person name="Lipzen A."/>
            <person name="Lombard V."/>
            <person name="Magnuson J."/>
            <person name="Maillard F."/>
            <person name="Murat C."/>
            <person name="Nolan M."/>
            <person name="Ohm R.A."/>
            <person name="Pangilinan J."/>
            <person name="Pereira M.F."/>
            <person name="Perotto S."/>
            <person name="Peter M."/>
            <person name="Pfister S."/>
            <person name="Riley R."/>
            <person name="Sitrit Y."/>
            <person name="Stielow J.B."/>
            <person name="Szollosi G."/>
            <person name="Zifcakova L."/>
            <person name="Stursova M."/>
            <person name="Spatafora J.W."/>
            <person name="Tedersoo L."/>
            <person name="Vaario L.M."/>
            <person name="Yamada A."/>
            <person name="Yan M."/>
            <person name="Wang P."/>
            <person name="Xu J."/>
            <person name="Bruns T."/>
            <person name="Baldrian P."/>
            <person name="Vilgalys R."/>
            <person name="Dunand C."/>
            <person name="Henrissat B."/>
            <person name="Grigoriev I.V."/>
            <person name="Hibbett D."/>
            <person name="Nagy L.G."/>
            <person name="Martin F.M."/>
        </authorList>
    </citation>
    <scope>NUCLEOTIDE SEQUENCE</scope>
    <source>
        <strain evidence="7">Prilba</strain>
    </source>
</reference>
<evidence type="ECO:0000256" key="4">
    <source>
        <dbReference type="PROSITE-ProRule" id="PRU00175"/>
    </source>
</evidence>
<dbReference type="PROSITE" id="PS00518">
    <property type="entry name" value="ZF_RING_1"/>
    <property type="match status" value="1"/>
</dbReference>